<keyword evidence="1" id="KW-0472">Membrane</keyword>
<sequence length="282" mass="30418">MADHIDQVVVADRDMLVRMWLTEAVATGKMTQAVADKHWNDYSDNWHTLANYFSAGGDAMLIRKLVQETGIRGRCYFKTYNGKLHVVFKGYPGLRRVLTGTKYGAIHPKVVGLGIGKAGVAKSAKGGTIVSVVLLTAWNIVDYVIRDDATLGQMLGGIAGDVSKALVAGGVGYAAAATAVAMGMTLAAGPLVIAVVVGVGVGWGLDALDKKYRFTERLQKQLDEGIAELGRQKQALAARGRNTAFRAAGNVIDLIRDAAIAEAKRQMRDMFWKLLPRYPTLR</sequence>
<organism evidence="2 3">
    <name type="scientific">Sphingomonas mucosissima</name>
    <dbReference type="NCBI Taxonomy" id="370959"/>
    <lineage>
        <taxon>Bacteria</taxon>
        <taxon>Pseudomonadati</taxon>
        <taxon>Pseudomonadota</taxon>
        <taxon>Alphaproteobacteria</taxon>
        <taxon>Sphingomonadales</taxon>
        <taxon>Sphingomonadaceae</taxon>
        <taxon>Sphingomonas</taxon>
    </lineage>
</organism>
<proteinExistence type="predicted"/>
<gene>
    <name evidence="2" type="ORF">SPMU_08460</name>
</gene>
<dbReference type="Proteomes" id="UP000197783">
    <property type="component" value="Unassembled WGS sequence"/>
</dbReference>
<dbReference type="RefSeq" id="WP_088332195.1">
    <property type="nucleotide sequence ID" value="NZ_NBBJ01000001.1"/>
</dbReference>
<feature type="transmembrane region" description="Helical" evidence="1">
    <location>
        <begin position="190"/>
        <end position="208"/>
    </location>
</feature>
<keyword evidence="1" id="KW-0812">Transmembrane</keyword>
<name>A0A245ZRZ3_9SPHN</name>
<comment type="caution">
    <text evidence="2">The sequence shown here is derived from an EMBL/GenBank/DDBJ whole genome shotgun (WGS) entry which is preliminary data.</text>
</comment>
<keyword evidence="3" id="KW-1185">Reference proteome</keyword>
<keyword evidence="1" id="KW-1133">Transmembrane helix</keyword>
<protein>
    <submittedName>
        <fullName evidence="2">Uncharacterized protein</fullName>
    </submittedName>
</protein>
<accession>A0A245ZRZ3</accession>
<evidence type="ECO:0000313" key="3">
    <source>
        <dbReference type="Proteomes" id="UP000197783"/>
    </source>
</evidence>
<dbReference type="OrthoDB" id="9204728at2"/>
<evidence type="ECO:0000256" key="1">
    <source>
        <dbReference type="SAM" id="Phobius"/>
    </source>
</evidence>
<dbReference type="AlphaFoldDB" id="A0A245ZRZ3"/>
<dbReference type="EMBL" id="NBBJ01000001">
    <property type="protein sequence ID" value="OWK32513.1"/>
    <property type="molecule type" value="Genomic_DNA"/>
</dbReference>
<reference evidence="2 3" key="1">
    <citation type="submission" date="2017-03" db="EMBL/GenBank/DDBJ databases">
        <title>Genome sequence of Sphingomonas mucosissima DSM 17494.</title>
        <authorList>
            <person name="Poehlein A."/>
            <person name="Wuebbeler J.H."/>
            <person name="Steinbuechel A."/>
            <person name="Daniel R."/>
        </authorList>
    </citation>
    <scope>NUCLEOTIDE SEQUENCE [LARGE SCALE GENOMIC DNA]</scope>
    <source>
        <strain evidence="2 3">DSM 17494</strain>
    </source>
</reference>
<evidence type="ECO:0000313" key="2">
    <source>
        <dbReference type="EMBL" id="OWK32513.1"/>
    </source>
</evidence>